<dbReference type="Proteomes" id="UP001595900">
    <property type="component" value="Unassembled WGS sequence"/>
</dbReference>
<dbReference type="InterPro" id="IPR015860">
    <property type="entry name" value="ABC_transpr_TagH-like"/>
</dbReference>
<dbReference type="Gene3D" id="3.40.50.300">
    <property type="entry name" value="P-loop containing nucleotide triphosphate hydrolases"/>
    <property type="match status" value="1"/>
</dbReference>
<evidence type="ECO:0000259" key="5">
    <source>
        <dbReference type="PROSITE" id="PS50893"/>
    </source>
</evidence>
<organism evidence="6 7">
    <name type="scientific">Gryllotalpicola reticulitermitis</name>
    <dbReference type="NCBI Taxonomy" id="1184153"/>
    <lineage>
        <taxon>Bacteria</taxon>
        <taxon>Bacillati</taxon>
        <taxon>Actinomycetota</taxon>
        <taxon>Actinomycetes</taxon>
        <taxon>Micrococcales</taxon>
        <taxon>Microbacteriaceae</taxon>
        <taxon>Gryllotalpicola</taxon>
    </lineage>
</organism>
<dbReference type="RefSeq" id="WP_390228584.1">
    <property type="nucleotide sequence ID" value="NZ_JBHSCN010000005.1"/>
</dbReference>
<keyword evidence="3" id="KW-0547">Nucleotide-binding</keyword>
<accession>A0ABV8Q841</accession>
<reference evidence="7" key="1">
    <citation type="journal article" date="2019" name="Int. J. Syst. Evol. Microbiol.">
        <title>The Global Catalogue of Microorganisms (GCM) 10K type strain sequencing project: providing services to taxonomists for standard genome sequencing and annotation.</title>
        <authorList>
            <consortium name="The Broad Institute Genomics Platform"/>
            <consortium name="The Broad Institute Genome Sequencing Center for Infectious Disease"/>
            <person name="Wu L."/>
            <person name="Ma J."/>
        </authorList>
    </citation>
    <scope>NUCLEOTIDE SEQUENCE [LARGE SCALE GENOMIC DNA]</scope>
    <source>
        <strain evidence="7">CGMCC 1.10363</strain>
    </source>
</reference>
<dbReference type="CDD" id="cd03220">
    <property type="entry name" value="ABC_KpsT_Wzt"/>
    <property type="match status" value="1"/>
</dbReference>
<keyword evidence="4 6" id="KW-0067">ATP-binding</keyword>
<feature type="domain" description="ABC transporter" evidence="5">
    <location>
        <begin position="56"/>
        <end position="278"/>
    </location>
</feature>
<dbReference type="InterPro" id="IPR003593">
    <property type="entry name" value="AAA+_ATPase"/>
</dbReference>
<name>A0ABV8Q841_9MICO</name>
<dbReference type="InterPro" id="IPR050683">
    <property type="entry name" value="Bact_Polysacc_Export_ATP-bd"/>
</dbReference>
<dbReference type="PANTHER" id="PTHR46743:SF2">
    <property type="entry name" value="TEICHOIC ACIDS EXPORT ATP-BINDING PROTEIN TAGH"/>
    <property type="match status" value="1"/>
</dbReference>
<dbReference type="PROSITE" id="PS50893">
    <property type="entry name" value="ABC_TRANSPORTER_2"/>
    <property type="match status" value="1"/>
</dbReference>
<dbReference type="InterPro" id="IPR027417">
    <property type="entry name" value="P-loop_NTPase"/>
</dbReference>
<keyword evidence="7" id="KW-1185">Reference proteome</keyword>
<dbReference type="PANTHER" id="PTHR46743">
    <property type="entry name" value="TEICHOIC ACIDS EXPORT ATP-BINDING PROTEIN TAGH"/>
    <property type="match status" value="1"/>
</dbReference>
<evidence type="ECO:0000256" key="3">
    <source>
        <dbReference type="ARBA" id="ARBA00022741"/>
    </source>
</evidence>
<keyword evidence="2" id="KW-0813">Transport</keyword>
<comment type="similarity">
    <text evidence="1">Belongs to the ABC transporter superfamily.</text>
</comment>
<dbReference type="SMART" id="SM00382">
    <property type="entry name" value="AAA"/>
    <property type="match status" value="1"/>
</dbReference>
<evidence type="ECO:0000256" key="4">
    <source>
        <dbReference type="ARBA" id="ARBA00022840"/>
    </source>
</evidence>
<evidence type="ECO:0000313" key="7">
    <source>
        <dbReference type="Proteomes" id="UP001595900"/>
    </source>
</evidence>
<dbReference type="Pfam" id="PF00005">
    <property type="entry name" value="ABC_tran"/>
    <property type="match status" value="1"/>
</dbReference>
<evidence type="ECO:0000256" key="2">
    <source>
        <dbReference type="ARBA" id="ARBA00022448"/>
    </source>
</evidence>
<dbReference type="EMBL" id="JBHSCN010000005">
    <property type="protein sequence ID" value="MFC4243518.1"/>
    <property type="molecule type" value="Genomic_DNA"/>
</dbReference>
<evidence type="ECO:0000256" key="1">
    <source>
        <dbReference type="ARBA" id="ARBA00005417"/>
    </source>
</evidence>
<gene>
    <name evidence="6" type="ORF">ACFOYW_09035</name>
</gene>
<protein>
    <submittedName>
        <fullName evidence="6">ABC transporter ATP-binding protein</fullName>
    </submittedName>
</protein>
<evidence type="ECO:0000313" key="6">
    <source>
        <dbReference type="EMBL" id="MFC4243518.1"/>
    </source>
</evidence>
<comment type="caution">
    <text evidence="6">The sequence shown here is derived from an EMBL/GenBank/DDBJ whole genome shotgun (WGS) entry which is preliminary data.</text>
</comment>
<sequence length="286" mass="30539">MTDEIDYEIDAEDLPKRMERRELGSPSVIVDDVHITYRVFGARRGGTTSSKTSLINRAINAGRPDTGPITEVHAVRGVSFVARHGESIGILGTNGSGKSTLLRAIAGVLPPSKGRVFTSAEPALLGVNAALLPKLTGERNITVGGLALGLSAKEVRERTSSVADFAELGDFLYLPMSSYSSGMGSRLRFAISTMQTPDILMIDEALATGDSSFRKKSTERIEEIRDSAGTVFFVSHSLGSVRAMCSRVLWIEKGKLVADGDVDEVCDAYHDFVAGRSNASAGASLR</sequence>
<dbReference type="SUPFAM" id="SSF52540">
    <property type="entry name" value="P-loop containing nucleoside triphosphate hydrolases"/>
    <property type="match status" value="1"/>
</dbReference>
<dbReference type="GO" id="GO:0005524">
    <property type="term" value="F:ATP binding"/>
    <property type="evidence" value="ECO:0007669"/>
    <property type="project" value="UniProtKB-KW"/>
</dbReference>
<dbReference type="InterPro" id="IPR003439">
    <property type="entry name" value="ABC_transporter-like_ATP-bd"/>
</dbReference>
<proteinExistence type="inferred from homology"/>